<reference evidence="1 2" key="1">
    <citation type="journal article" date="2021" name="BMC Genomics">
        <title>Datura genome reveals duplications of psychoactive alkaloid biosynthetic genes and high mutation rate following tissue culture.</title>
        <authorList>
            <person name="Rajewski A."/>
            <person name="Carter-House D."/>
            <person name="Stajich J."/>
            <person name="Litt A."/>
        </authorList>
    </citation>
    <scope>NUCLEOTIDE SEQUENCE [LARGE SCALE GENOMIC DNA]</scope>
    <source>
        <strain evidence="1">AR-01</strain>
    </source>
</reference>
<dbReference type="EMBL" id="JACEIK010000079">
    <property type="protein sequence ID" value="MCD7449023.1"/>
    <property type="molecule type" value="Genomic_DNA"/>
</dbReference>
<organism evidence="1 2">
    <name type="scientific">Datura stramonium</name>
    <name type="common">Jimsonweed</name>
    <name type="synonym">Common thornapple</name>
    <dbReference type="NCBI Taxonomy" id="4076"/>
    <lineage>
        <taxon>Eukaryota</taxon>
        <taxon>Viridiplantae</taxon>
        <taxon>Streptophyta</taxon>
        <taxon>Embryophyta</taxon>
        <taxon>Tracheophyta</taxon>
        <taxon>Spermatophyta</taxon>
        <taxon>Magnoliopsida</taxon>
        <taxon>eudicotyledons</taxon>
        <taxon>Gunneridae</taxon>
        <taxon>Pentapetalae</taxon>
        <taxon>asterids</taxon>
        <taxon>lamiids</taxon>
        <taxon>Solanales</taxon>
        <taxon>Solanaceae</taxon>
        <taxon>Solanoideae</taxon>
        <taxon>Datureae</taxon>
        <taxon>Datura</taxon>
    </lineage>
</organism>
<dbReference type="Proteomes" id="UP000823775">
    <property type="component" value="Unassembled WGS sequence"/>
</dbReference>
<sequence length="100" mass="10829">MDLSSDIDFSTKLSLGDPFSLPFLFSTSGVAADHHFTTVCCLISPSQELPLLVGNLCSPSKYTKRIVSSSTKIHDTKPSIFTISTNFRISEILVSSLSNS</sequence>
<accession>A0ABS8RR38</accession>
<evidence type="ECO:0000313" key="1">
    <source>
        <dbReference type="EMBL" id="MCD7449023.1"/>
    </source>
</evidence>
<protein>
    <submittedName>
        <fullName evidence="1">Uncharacterized protein</fullName>
    </submittedName>
</protein>
<keyword evidence="2" id="KW-1185">Reference proteome</keyword>
<comment type="caution">
    <text evidence="1">The sequence shown here is derived from an EMBL/GenBank/DDBJ whole genome shotgun (WGS) entry which is preliminary data.</text>
</comment>
<name>A0ABS8RR38_DATST</name>
<proteinExistence type="predicted"/>
<gene>
    <name evidence="1" type="ORF">HAX54_048106</name>
</gene>
<evidence type="ECO:0000313" key="2">
    <source>
        <dbReference type="Proteomes" id="UP000823775"/>
    </source>
</evidence>